<dbReference type="AlphaFoldDB" id="A0A3M0BVK6"/>
<evidence type="ECO:0000313" key="6">
    <source>
        <dbReference type="Proteomes" id="UP000271227"/>
    </source>
</evidence>
<feature type="domain" description="SUF system FeS cluster assembly SufBD core" evidence="3">
    <location>
        <begin position="164"/>
        <end position="393"/>
    </location>
</feature>
<dbReference type="InterPro" id="IPR055346">
    <property type="entry name" value="Fe-S_cluster_assembly_SufBD"/>
</dbReference>
<dbReference type="InterPro" id="IPR045595">
    <property type="entry name" value="SufBD_N"/>
</dbReference>
<dbReference type="InParanoid" id="A0A3M0BVK6"/>
<dbReference type="InterPro" id="IPR000825">
    <property type="entry name" value="SUF_FeS_clus_asmbl_SufBD_core"/>
</dbReference>
<gene>
    <name evidence="5" type="ORF">BXY39_3773</name>
</gene>
<evidence type="ECO:0000313" key="5">
    <source>
        <dbReference type="EMBL" id="RMB00585.1"/>
    </source>
</evidence>
<feature type="region of interest" description="Disordered" evidence="2">
    <location>
        <begin position="422"/>
        <end position="441"/>
    </location>
</feature>
<dbReference type="Proteomes" id="UP000271227">
    <property type="component" value="Unassembled WGS sequence"/>
</dbReference>
<feature type="compositionally biased region" description="Acidic residues" evidence="2">
    <location>
        <begin position="432"/>
        <end position="441"/>
    </location>
</feature>
<accession>A0A3M0BVK6</accession>
<evidence type="ECO:0000256" key="2">
    <source>
        <dbReference type="SAM" id="MobiDB-lite"/>
    </source>
</evidence>
<dbReference type="EMBL" id="REFR01000017">
    <property type="protein sequence ID" value="RMB00585.1"/>
    <property type="molecule type" value="Genomic_DNA"/>
</dbReference>
<dbReference type="NCBIfam" id="TIGR01981">
    <property type="entry name" value="sufD"/>
    <property type="match status" value="1"/>
</dbReference>
<comment type="caution">
    <text evidence="5">The sequence shown here is derived from an EMBL/GenBank/DDBJ whole genome shotgun (WGS) entry which is preliminary data.</text>
</comment>
<comment type="similarity">
    <text evidence="1">Belongs to the iron-sulfur cluster assembly SufBD family.</text>
</comment>
<dbReference type="GO" id="GO:0016226">
    <property type="term" value="P:iron-sulfur cluster assembly"/>
    <property type="evidence" value="ECO:0007669"/>
    <property type="project" value="InterPro"/>
</dbReference>
<dbReference type="Pfam" id="PF19295">
    <property type="entry name" value="SufBD_N"/>
    <property type="match status" value="1"/>
</dbReference>
<dbReference type="FunCoup" id="A0A3M0BVK6">
    <property type="interactions" value="384"/>
</dbReference>
<proteinExistence type="inferred from homology"/>
<feature type="compositionally biased region" description="Basic and acidic residues" evidence="2">
    <location>
        <begin position="422"/>
        <end position="431"/>
    </location>
</feature>
<organism evidence="5 6">
    <name type="scientific">Eilatimonas milleporae</name>
    <dbReference type="NCBI Taxonomy" id="911205"/>
    <lineage>
        <taxon>Bacteria</taxon>
        <taxon>Pseudomonadati</taxon>
        <taxon>Pseudomonadota</taxon>
        <taxon>Alphaproteobacteria</taxon>
        <taxon>Kordiimonadales</taxon>
        <taxon>Kordiimonadaceae</taxon>
        <taxon>Eilatimonas</taxon>
    </lineage>
</organism>
<evidence type="ECO:0000259" key="3">
    <source>
        <dbReference type="Pfam" id="PF01458"/>
    </source>
</evidence>
<keyword evidence="6" id="KW-1185">Reference proteome</keyword>
<dbReference type="PANTHER" id="PTHR43575:SF1">
    <property type="entry name" value="PROTEIN ABCI7, CHLOROPLASTIC"/>
    <property type="match status" value="1"/>
</dbReference>
<dbReference type="OrthoDB" id="9768262at2"/>
<dbReference type="RefSeq" id="WP_121940407.1">
    <property type="nucleotide sequence ID" value="NZ_REFR01000017.1"/>
</dbReference>
<dbReference type="InterPro" id="IPR037284">
    <property type="entry name" value="SUF_FeS_clus_asmbl_SufBD_sf"/>
</dbReference>
<sequence length="441" mass="47639">MPDSVFTAYEKQIADLHGIVPGADTLRQQAFKTIRAIGLPSVRSEDWRYMDLSPVREAAFDPAKPAAHAPAIPPLVDEAAARLVFVNGRYSEDLSDLGDLWQAASIRPLVNHFMSNEARVGELMRGNDAVTLLNTALMRDGMVLSIPAGVEIEEPVLIHHIMTQSGRTAVHPRHVIELGEGSTLNVIEHFSGDDDAYWTNSVLQARVSEGAVLTHTHFVEDGPNALHTGQIHVSVDAEGAYRSMAVSLGGKAARFEAHVRLLGEEADATIDGITLAATGQVHDMITRVTHAVPNATSDQVVRAIADSRGKTAFQGKVRVDRDAQGTDANQSFKALVFDRTGEANAKPELEIFADDVKCGHGATVGQLDEKALFYLTSRGVAPVTARQMLVEAFTADALVRTAPAGLAALIRDRIEAWMAARHDRPIPKADDTPEDAPEETH</sequence>
<dbReference type="Pfam" id="PF01458">
    <property type="entry name" value="SUFBD_core"/>
    <property type="match status" value="1"/>
</dbReference>
<dbReference type="PANTHER" id="PTHR43575">
    <property type="entry name" value="PROTEIN ABCI7, CHLOROPLASTIC"/>
    <property type="match status" value="1"/>
</dbReference>
<evidence type="ECO:0000256" key="1">
    <source>
        <dbReference type="ARBA" id="ARBA00043967"/>
    </source>
</evidence>
<dbReference type="InterPro" id="IPR011542">
    <property type="entry name" value="SUF_FeS_clus_asmbl_SufD"/>
</dbReference>
<feature type="domain" description="SUF system FeS cluster assembly SufBD N-terminal" evidence="4">
    <location>
        <begin position="109"/>
        <end position="157"/>
    </location>
</feature>
<dbReference type="SUPFAM" id="SSF101960">
    <property type="entry name" value="Stabilizer of iron transporter SufD"/>
    <property type="match status" value="1"/>
</dbReference>
<name>A0A3M0BVK6_9PROT</name>
<evidence type="ECO:0000259" key="4">
    <source>
        <dbReference type="Pfam" id="PF19295"/>
    </source>
</evidence>
<reference evidence="5 6" key="1">
    <citation type="submission" date="2018-10" db="EMBL/GenBank/DDBJ databases">
        <title>Genomic Encyclopedia of Archaeal and Bacterial Type Strains, Phase II (KMG-II): from individual species to whole genera.</title>
        <authorList>
            <person name="Goeker M."/>
        </authorList>
    </citation>
    <scope>NUCLEOTIDE SEQUENCE [LARGE SCALE GENOMIC DNA]</scope>
    <source>
        <strain evidence="5 6">DSM 25217</strain>
    </source>
</reference>
<protein>
    <submittedName>
        <fullName evidence="5">Iron-regulated ABC transporter permease protein SufD</fullName>
    </submittedName>
</protein>